<feature type="region of interest" description="Disordered" evidence="1">
    <location>
        <begin position="1"/>
        <end position="54"/>
    </location>
</feature>
<gene>
    <name evidence="2" type="primary">OSJNBa0004B24.5</name>
</gene>
<proteinExistence type="predicted"/>
<dbReference type="EMBL" id="AC084319">
    <property type="protein sequence ID" value="AAG59643.1"/>
    <property type="molecule type" value="Genomic_DNA"/>
</dbReference>
<sequence>MMPPASFKSSAMREQQQWQTPPRAWISYNFHTAASSPSPGVAARMEDEDDGEGHRQALLALEGGRRAKGISVHDGILANVLIENGILAKPI</sequence>
<reference evidence="3" key="2">
    <citation type="journal article" date="2008" name="Nucleic Acids Res.">
        <title>The rice annotation project database (RAP-DB): 2008 update.</title>
        <authorList>
            <consortium name="The rice annotation project (RAP)"/>
        </authorList>
    </citation>
    <scope>GENOME REANNOTATION</scope>
    <source>
        <strain evidence="3">cv. Nipponbare</strain>
    </source>
</reference>
<evidence type="ECO:0000313" key="3">
    <source>
        <dbReference type="Proteomes" id="UP000000763"/>
    </source>
</evidence>
<accession>Q9AYA4</accession>
<evidence type="ECO:0000313" key="2">
    <source>
        <dbReference type="EMBL" id="AAG59643.1"/>
    </source>
</evidence>
<name>Q9AYA4_ORYSJ</name>
<reference evidence="3" key="1">
    <citation type="journal article" date="2005" name="Nature">
        <title>The map-based sequence of the rice genome.</title>
        <authorList>
            <consortium name="International rice genome sequencing project (IRGSP)"/>
            <person name="Matsumoto T."/>
            <person name="Wu J."/>
            <person name="Kanamori H."/>
            <person name="Katayose Y."/>
            <person name="Fujisawa M."/>
            <person name="Namiki N."/>
            <person name="Mizuno H."/>
            <person name="Yamamoto K."/>
            <person name="Antonio B.A."/>
            <person name="Baba T."/>
            <person name="Sakata K."/>
            <person name="Nagamura Y."/>
            <person name="Aoki H."/>
            <person name="Arikawa K."/>
            <person name="Arita K."/>
            <person name="Bito T."/>
            <person name="Chiden Y."/>
            <person name="Fujitsuka N."/>
            <person name="Fukunaka R."/>
            <person name="Hamada M."/>
            <person name="Harada C."/>
            <person name="Hayashi A."/>
            <person name="Hijishita S."/>
            <person name="Honda M."/>
            <person name="Hosokawa S."/>
            <person name="Ichikawa Y."/>
            <person name="Idonuma A."/>
            <person name="Iijima M."/>
            <person name="Ikeda M."/>
            <person name="Ikeno M."/>
            <person name="Ito K."/>
            <person name="Ito S."/>
            <person name="Ito T."/>
            <person name="Ito Y."/>
            <person name="Ito Y."/>
            <person name="Iwabuchi A."/>
            <person name="Kamiya K."/>
            <person name="Karasawa W."/>
            <person name="Kurita K."/>
            <person name="Katagiri S."/>
            <person name="Kikuta A."/>
            <person name="Kobayashi H."/>
            <person name="Kobayashi N."/>
            <person name="Machita K."/>
            <person name="Maehara T."/>
            <person name="Masukawa M."/>
            <person name="Mizubayashi T."/>
            <person name="Mukai Y."/>
            <person name="Nagasaki H."/>
            <person name="Nagata Y."/>
            <person name="Naito S."/>
            <person name="Nakashima M."/>
            <person name="Nakama Y."/>
            <person name="Nakamichi Y."/>
            <person name="Nakamura M."/>
            <person name="Meguro A."/>
            <person name="Negishi M."/>
            <person name="Ohta I."/>
            <person name="Ohta T."/>
            <person name="Okamoto M."/>
            <person name="Ono N."/>
            <person name="Saji S."/>
            <person name="Sakaguchi M."/>
            <person name="Sakai K."/>
            <person name="Shibata M."/>
            <person name="Shimokawa T."/>
            <person name="Song J."/>
            <person name="Takazaki Y."/>
            <person name="Terasawa K."/>
            <person name="Tsugane M."/>
            <person name="Tsuji K."/>
            <person name="Ueda S."/>
            <person name="Waki K."/>
            <person name="Yamagata H."/>
            <person name="Yamamoto M."/>
            <person name="Yamamoto S."/>
            <person name="Yamane H."/>
            <person name="Yoshiki S."/>
            <person name="Yoshihara R."/>
            <person name="Yukawa K."/>
            <person name="Zhong H."/>
            <person name="Yano M."/>
            <person name="Yuan Q."/>
            <person name="Ouyang S."/>
            <person name="Liu J."/>
            <person name="Jones K.M."/>
            <person name="Gansberger K."/>
            <person name="Moffat K."/>
            <person name="Hill J."/>
            <person name="Bera J."/>
            <person name="Fadrosh D."/>
            <person name="Jin S."/>
            <person name="Johri S."/>
            <person name="Kim M."/>
            <person name="Overton L."/>
            <person name="Reardon M."/>
            <person name="Tsitrin T."/>
            <person name="Vuong H."/>
            <person name="Weaver B."/>
            <person name="Ciecko A."/>
            <person name="Tallon L."/>
            <person name="Jackson J."/>
            <person name="Pai G."/>
            <person name="Aken S.V."/>
            <person name="Utterback T."/>
            <person name="Reidmuller S."/>
            <person name="Feldblyum T."/>
            <person name="Hsiao J."/>
            <person name="Zismann V."/>
            <person name="Iobst S."/>
            <person name="de Vazeille A.R."/>
            <person name="Buell C.R."/>
            <person name="Ying K."/>
            <person name="Li Y."/>
            <person name="Lu T."/>
            <person name="Huang Y."/>
            <person name="Zhao Q."/>
            <person name="Feng Q."/>
            <person name="Zhang L."/>
            <person name="Zhu J."/>
            <person name="Weng Q."/>
            <person name="Mu J."/>
            <person name="Lu Y."/>
            <person name="Fan D."/>
            <person name="Liu Y."/>
            <person name="Guan J."/>
            <person name="Zhang Y."/>
            <person name="Yu S."/>
            <person name="Liu X."/>
            <person name="Zhang Y."/>
            <person name="Hong G."/>
            <person name="Han B."/>
            <person name="Choisne N."/>
            <person name="Demange N."/>
            <person name="Orjeda G."/>
            <person name="Samain S."/>
            <person name="Cattolico L."/>
            <person name="Pelletier E."/>
            <person name="Couloux A."/>
            <person name="Segurens B."/>
            <person name="Wincker P."/>
            <person name="D'Hont A."/>
            <person name="Scarpelli C."/>
            <person name="Weissenbach J."/>
            <person name="Salanoubat M."/>
            <person name="Quetier F."/>
            <person name="Yu Y."/>
            <person name="Kim H.R."/>
            <person name="Rambo T."/>
            <person name="Currie J."/>
            <person name="Collura K."/>
            <person name="Luo M."/>
            <person name="Yang T."/>
            <person name="Ammiraju J.S.S."/>
            <person name="Engler F."/>
            <person name="Soderlund C."/>
            <person name="Wing R.A."/>
            <person name="Palmer L.E."/>
            <person name="de la Bastide M."/>
            <person name="Spiegel L."/>
            <person name="Nascimento L."/>
            <person name="Zutavern T."/>
            <person name="O'Shaughnessy A."/>
            <person name="Dike S."/>
            <person name="Dedhia N."/>
            <person name="Preston R."/>
            <person name="Balija V."/>
            <person name="McCombie W.R."/>
            <person name="Chow T."/>
            <person name="Chen H."/>
            <person name="Chung M."/>
            <person name="Chen C."/>
            <person name="Shaw J."/>
            <person name="Wu H."/>
            <person name="Hsiao K."/>
            <person name="Chao Y."/>
            <person name="Chu M."/>
            <person name="Cheng C."/>
            <person name="Hour A."/>
            <person name="Lee P."/>
            <person name="Lin S."/>
            <person name="Lin Y."/>
            <person name="Liou J."/>
            <person name="Liu S."/>
            <person name="Hsing Y."/>
            <person name="Raghuvanshi S."/>
            <person name="Mohanty A."/>
            <person name="Bharti A.K."/>
            <person name="Gaur A."/>
            <person name="Gupta V."/>
            <person name="Kumar D."/>
            <person name="Ravi V."/>
            <person name="Vij S."/>
            <person name="Kapur A."/>
            <person name="Khurana P."/>
            <person name="Khurana P."/>
            <person name="Khurana J.P."/>
            <person name="Tyagi A.K."/>
            <person name="Gaikwad K."/>
            <person name="Singh A."/>
            <person name="Dalal V."/>
            <person name="Srivastava S."/>
            <person name="Dixit A."/>
            <person name="Pal A.K."/>
            <person name="Ghazi I.A."/>
            <person name="Yadav M."/>
            <person name="Pandit A."/>
            <person name="Bhargava A."/>
            <person name="Sureshbabu K."/>
            <person name="Batra K."/>
            <person name="Sharma T.R."/>
            <person name="Mohapatra T."/>
            <person name="Singh N.K."/>
            <person name="Messing J."/>
            <person name="Nelson A.B."/>
            <person name="Fuks G."/>
            <person name="Kavchok S."/>
            <person name="Keizer G."/>
            <person name="Linton E."/>
            <person name="Llaca V."/>
            <person name="Song R."/>
            <person name="Tanyolac B."/>
            <person name="Young S."/>
            <person name="Ho-Il K."/>
            <person name="Hahn J.H."/>
            <person name="Sangsakoo G."/>
            <person name="Vanavichit A."/>
            <person name="de Mattos Luiz.A.T."/>
            <person name="Zimmer P.D."/>
            <person name="Malone G."/>
            <person name="Dellagostin O."/>
            <person name="de Oliveira A.C."/>
            <person name="Bevan M."/>
            <person name="Bancroft I."/>
            <person name="Minx P."/>
            <person name="Cordum H."/>
            <person name="Wilson R."/>
            <person name="Cheng Z."/>
            <person name="Jin W."/>
            <person name="Jiang J."/>
            <person name="Leong S.A."/>
            <person name="Iwama H."/>
            <person name="Gojobori T."/>
            <person name="Itoh T."/>
            <person name="Niimura Y."/>
            <person name="Fujii Y."/>
            <person name="Habara T."/>
            <person name="Sakai H."/>
            <person name="Sato Y."/>
            <person name="Wilson G."/>
            <person name="Kumar K."/>
            <person name="McCouch S."/>
            <person name="Juretic N."/>
            <person name="Hoen D."/>
            <person name="Wright S."/>
            <person name="Bruskiewich R."/>
            <person name="Bureau T."/>
            <person name="Miyao A."/>
            <person name="Hirochika H."/>
            <person name="Nishikawa T."/>
            <person name="Kadowaki K."/>
            <person name="Sugiura M."/>
            <person name="Burr B."/>
            <person name="Sasaki T."/>
        </authorList>
    </citation>
    <scope>NUCLEOTIDE SEQUENCE [LARGE SCALE GENOMIC DNA]</scope>
    <source>
        <strain evidence="3">cv. Nipponbare</strain>
    </source>
</reference>
<protein>
    <submittedName>
        <fullName evidence="2">Uncharacterized protein</fullName>
    </submittedName>
</protein>
<feature type="compositionally biased region" description="Polar residues" evidence="1">
    <location>
        <begin position="29"/>
        <end position="38"/>
    </location>
</feature>
<feature type="compositionally biased region" description="Polar residues" evidence="1">
    <location>
        <begin position="7"/>
        <end position="20"/>
    </location>
</feature>
<dbReference type="AlphaFoldDB" id="Q9AYA4"/>
<evidence type="ECO:0000256" key="1">
    <source>
        <dbReference type="SAM" id="MobiDB-lite"/>
    </source>
</evidence>
<dbReference type="Proteomes" id="UP000000763">
    <property type="component" value="Chromosome 3"/>
</dbReference>
<organism evidence="2 3">
    <name type="scientific">Oryza sativa subsp. japonica</name>
    <name type="common">Rice</name>
    <dbReference type="NCBI Taxonomy" id="39947"/>
    <lineage>
        <taxon>Eukaryota</taxon>
        <taxon>Viridiplantae</taxon>
        <taxon>Streptophyta</taxon>
        <taxon>Embryophyta</taxon>
        <taxon>Tracheophyta</taxon>
        <taxon>Spermatophyta</taxon>
        <taxon>Magnoliopsida</taxon>
        <taxon>Liliopsida</taxon>
        <taxon>Poales</taxon>
        <taxon>Poaceae</taxon>
        <taxon>BOP clade</taxon>
        <taxon>Oryzoideae</taxon>
        <taxon>Oryzeae</taxon>
        <taxon>Oryzinae</taxon>
        <taxon>Oryza</taxon>
        <taxon>Oryza sativa</taxon>
    </lineage>
</organism>